<dbReference type="InterPro" id="IPR008921">
    <property type="entry name" value="DNA_pol3_clamp-load_cplx_C"/>
</dbReference>
<keyword evidence="5" id="KW-0067">ATP-binding</keyword>
<feature type="domain" description="AAA+ ATPase" evidence="6">
    <location>
        <begin position="51"/>
        <end position="168"/>
    </location>
</feature>
<organism evidence="7 8">
    <name type="scientific">Candidatus Schekmanbacteria bacterium GWA2_38_11</name>
    <dbReference type="NCBI Taxonomy" id="1817876"/>
    <lineage>
        <taxon>Bacteria</taxon>
        <taxon>Candidatus Schekmaniibacteriota</taxon>
    </lineage>
</organism>
<evidence type="ECO:0000313" key="7">
    <source>
        <dbReference type="EMBL" id="OGL40611.1"/>
    </source>
</evidence>
<dbReference type="GO" id="GO:0008047">
    <property type="term" value="F:enzyme activator activity"/>
    <property type="evidence" value="ECO:0007669"/>
    <property type="project" value="TreeGrafter"/>
</dbReference>
<dbReference type="CDD" id="cd18139">
    <property type="entry name" value="HLD_clamp_RarA"/>
    <property type="match status" value="1"/>
</dbReference>
<dbReference type="GO" id="GO:0017116">
    <property type="term" value="F:single-stranded DNA helicase activity"/>
    <property type="evidence" value="ECO:0007669"/>
    <property type="project" value="TreeGrafter"/>
</dbReference>
<accession>A0A1F7RGP5</accession>
<dbReference type="Pfam" id="PF16193">
    <property type="entry name" value="AAA_assoc_2"/>
    <property type="match status" value="1"/>
</dbReference>
<dbReference type="InterPro" id="IPR051314">
    <property type="entry name" value="AAA_ATPase_RarA/MGS1/WRNIP1"/>
</dbReference>
<evidence type="ECO:0000313" key="8">
    <source>
        <dbReference type="Proteomes" id="UP000178526"/>
    </source>
</evidence>
<dbReference type="InterPro" id="IPR027417">
    <property type="entry name" value="P-loop_NTPase"/>
</dbReference>
<comment type="similarity">
    <text evidence="2">Belongs to the AAA ATPase family. RarA/MGS1/WRNIP1 subfamily.</text>
</comment>
<dbReference type="GO" id="GO:0006261">
    <property type="term" value="P:DNA-templated DNA replication"/>
    <property type="evidence" value="ECO:0007669"/>
    <property type="project" value="TreeGrafter"/>
</dbReference>
<dbReference type="SUPFAM" id="SSF52540">
    <property type="entry name" value="P-loop containing nucleoside triphosphate hydrolases"/>
    <property type="match status" value="1"/>
</dbReference>
<dbReference type="Gene3D" id="1.10.8.60">
    <property type="match status" value="1"/>
</dbReference>
<dbReference type="FunFam" id="1.20.272.10:FF:000001">
    <property type="entry name" value="Putative AAA family ATPase"/>
    <property type="match status" value="1"/>
</dbReference>
<dbReference type="GO" id="GO:0000731">
    <property type="term" value="P:DNA synthesis involved in DNA repair"/>
    <property type="evidence" value="ECO:0007669"/>
    <property type="project" value="TreeGrafter"/>
</dbReference>
<gene>
    <name evidence="7" type="ORF">A2042_03490</name>
</gene>
<comment type="function">
    <text evidence="1">DNA-dependent ATPase that plays important roles in cellular responses to stalled DNA replication processes.</text>
</comment>
<dbReference type="GO" id="GO:0003677">
    <property type="term" value="F:DNA binding"/>
    <property type="evidence" value="ECO:0007669"/>
    <property type="project" value="InterPro"/>
</dbReference>
<dbReference type="EMBL" id="MGDB01000094">
    <property type="protein sequence ID" value="OGL40611.1"/>
    <property type="molecule type" value="Genomic_DNA"/>
</dbReference>
<dbReference type="Gene3D" id="3.40.50.300">
    <property type="entry name" value="P-loop containing nucleotide triphosphate hydrolases"/>
    <property type="match status" value="1"/>
</dbReference>
<evidence type="ECO:0000256" key="2">
    <source>
        <dbReference type="ARBA" id="ARBA00008959"/>
    </source>
</evidence>
<dbReference type="Proteomes" id="UP000178526">
    <property type="component" value="Unassembled WGS sequence"/>
</dbReference>
<dbReference type="Pfam" id="PF00004">
    <property type="entry name" value="AAA"/>
    <property type="match status" value="1"/>
</dbReference>
<dbReference type="InterPro" id="IPR003959">
    <property type="entry name" value="ATPase_AAA_core"/>
</dbReference>
<keyword evidence="3" id="KW-0235">DNA replication</keyword>
<dbReference type="FunFam" id="3.40.50.300:FF:000137">
    <property type="entry name" value="Replication-associated recombination protein A"/>
    <property type="match status" value="1"/>
</dbReference>
<evidence type="ECO:0000256" key="4">
    <source>
        <dbReference type="ARBA" id="ARBA00022741"/>
    </source>
</evidence>
<evidence type="ECO:0000256" key="3">
    <source>
        <dbReference type="ARBA" id="ARBA00022705"/>
    </source>
</evidence>
<dbReference type="Pfam" id="PF12002">
    <property type="entry name" value="MgsA_C"/>
    <property type="match status" value="1"/>
</dbReference>
<dbReference type="SUPFAM" id="SSF48019">
    <property type="entry name" value="post-AAA+ oligomerization domain-like"/>
    <property type="match status" value="1"/>
</dbReference>
<dbReference type="GO" id="GO:0005524">
    <property type="term" value="F:ATP binding"/>
    <property type="evidence" value="ECO:0007669"/>
    <property type="project" value="UniProtKB-KW"/>
</dbReference>
<dbReference type="InterPro" id="IPR003593">
    <property type="entry name" value="AAA+_ATPase"/>
</dbReference>
<evidence type="ECO:0000256" key="1">
    <source>
        <dbReference type="ARBA" id="ARBA00002393"/>
    </source>
</evidence>
<evidence type="ECO:0000259" key="6">
    <source>
        <dbReference type="SMART" id="SM00382"/>
    </source>
</evidence>
<dbReference type="InterPro" id="IPR032423">
    <property type="entry name" value="AAA_assoc_2"/>
</dbReference>
<evidence type="ECO:0000256" key="5">
    <source>
        <dbReference type="ARBA" id="ARBA00022840"/>
    </source>
</evidence>
<proteinExistence type="inferred from homology"/>
<comment type="caution">
    <text evidence="7">The sequence shown here is derived from an EMBL/GenBank/DDBJ whole genome shotgun (WGS) entry which is preliminary data.</text>
</comment>
<sequence>MDLFDQKPRKEKKKFTPLADRMRPETLDEFVGQKHILGEGKVLRRAILEDNVGSMILWGPPGSGKTTLAKLIANMTKSNFVAFSAVTSGIKEIKEVIYQAGRELEQYGKKTILFIDEIHRFNRAQQDAFLPHVEDGTIILIGATTENPSFEVNSPLLSRTKVYILNPLREEELAAILKRSVEDDKKGLKQYNPVVSSEVIEFITSNSQGDARITLNTLETAVLNCKPDSQGKRIIIKTLAEDAMQKKALLYDKDREEHYNIISAFHKSLRGSDPDAALYWLARMLEAGEDPLYVARRMVRFASEDIGNADPQALQVAVAAKEAVDFIGMPEGDLALAQAAIYLACVPKSNAVYKAYLSAKRDVEKKGAIPVPLHIRNPVTKLMEEAGYGKDYKYPHKYENAVVTQDYMPEELRGKEYYYPTERGFEAEIKKRLDRWKSLKKGK</sequence>
<dbReference type="Gene3D" id="1.20.272.10">
    <property type="match status" value="1"/>
</dbReference>
<dbReference type="CDD" id="cd00009">
    <property type="entry name" value="AAA"/>
    <property type="match status" value="1"/>
</dbReference>
<dbReference type="SMART" id="SM00382">
    <property type="entry name" value="AAA"/>
    <property type="match status" value="1"/>
</dbReference>
<keyword evidence="4" id="KW-0547">Nucleotide-binding</keyword>
<dbReference type="PANTHER" id="PTHR13779:SF7">
    <property type="entry name" value="ATPASE WRNIP1"/>
    <property type="match status" value="1"/>
</dbReference>
<dbReference type="GO" id="GO:0016887">
    <property type="term" value="F:ATP hydrolysis activity"/>
    <property type="evidence" value="ECO:0007669"/>
    <property type="project" value="InterPro"/>
</dbReference>
<reference evidence="7 8" key="1">
    <citation type="journal article" date="2016" name="Nat. Commun.">
        <title>Thousands of microbial genomes shed light on interconnected biogeochemical processes in an aquifer system.</title>
        <authorList>
            <person name="Anantharaman K."/>
            <person name="Brown C.T."/>
            <person name="Hug L.A."/>
            <person name="Sharon I."/>
            <person name="Castelle C.J."/>
            <person name="Probst A.J."/>
            <person name="Thomas B.C."/>
            <person name="Singh A."/>
            <person name="Wilkins M.J."/>
            <person name="Karaoz U."/>
            <person name="Brodie E.L."/>
            <person name="Williams K.H."/>
            <person name="Hubbard S.S."/>
            <person name="Banfield J.F."/>
        </authorList>
    </citation>
    <scope>NUCLEOTIDE SEQUENCE [LARGE SCALE GENOMIC DNA]</scope>
</reference>
<protein>
    <submittedName>
        <fullName evidence="7">AAA family ATPase</fullName>
    </submittedName>
</protein>
<name>A0A1F7RGP5_9BACT</name>
<dbReference type="Gene3D" id="1.10.3710.10">
    <property type="entry name" value="DNA polymerase III clamp loader subunits, C-terminal domain"/>
    <property type="match status" value="1"/>
</dbReference>
<dbReference type="AlphaFoldDB" id="A0A1F7RGP5"/>
<dbReference type="PANTHER" id="PTHR13779">
    <property type="entry name" value="WERNER HELICASE-INTERACTING PROTEIN 1 FAMILY MEMBER"/>
    <property type="match status" value="1"/>
</dbReference>
<dbReference type="InterPro" id="IPR021886">
    <property type="entry name" value="MgsA_C"/>
</dbReference>
<dbReference type="FunFam" id="1.10.3710.10:FF:000004">
    <property type="entry name" value="Putative ATPase, AAA family"/>
    <property type="match status" value="1"/>
</dbReference>